<keyword evidence="1" id="KW-0812">Transmembrane</keyword>
<protein>
    <submittedName>
        <fullName evidence="2">Uncharacterized protein</fullName>
    </submittedName>
</protein>
<dbReference type="EMBL" id="CP020477">
    <property type="protein sequence ID" value="ARM76152.1"/>
    <property type="molecule type" value="Genomic_DNA"/>
</dbReference>
<keyword evidence="1" id="KW-0472">Membrane</keyword>
<dbReference type="KEGG" id="aman:B6F84_09060"/>
<keyword evidence="3" id="KW-1185">Reference proteome</keyword>
<accession>A0A1W6K100</accession>
<organism evidence="2 3">
    <name type="scientific">Acidianus manzaensis</name>
    <dbReference type="NCBI Taxonomy" id="282676"/>
    <lineage>
        <taxon>Archaea</taxon>
        <taxon>Thermoproteota</taxon>
        <taxon>Thermoprotei</taxon>
        <taxon>Sulfolobales</taxon>
        <taxon>Sulfolobaceae</taxon>
        <taxon>Acidianus</taxon>
    </lineage>
</organism>
<sequence length="95" mass="10558">MNNISSSITITQNFTSSSEIIFEFHSWINELISAVVILIELRWKFMITSGLLLFSIAENILLSDFCLISSCAICILILSIIGAKVITSSLDDQNE</sequence>
<evidence type="ECO:0000313" key="3">
    <source>
        <dbReference type="Proteomes" id="UP000193404"/>
    </source>
</evidence>
<name>A0A1W6K100_9CREN</name>
<gene>
    <name evidence="2" type="ORF">B6F84_09060</name>
</gene>
<evidence type="ECO:0000256" key="1">
    <source>
        <dbReference type="SAM" id="Phobius"/>
    </source>
</evidence>
<feature type="transmembrane region" description="Helical" evidence="1">
    <location>
        <begin position="60"/>
        <end position="81"/>
    </location>
</feature>
<reference evidence="2 3" key="1">
    <citation type="submission" date="2017-03" db="EMBL/GenBank/DDBJ databases">
        <title>Sulfur activation and transportation mechanism of thermophilic Archaea Acidianus manzaensis YN-25.</title>
        <authorList>
            <person name="Ma Y."/>
            <person name="Yang Y."/>
            <person name="Xia J."/>
        </authorList>
    </citation>
    <scope>NUCLEOTIDE SEQUENCE [LARGE SCALE GENOMIC DNA]</scope>
    <source>
        <strain evidence="2 3">YN-25</strain>
    </source>
</reference>
<dbReference type="AlphaFoldDB" id="A0A1W6K100"/>
<dbReference type="Proteomes" id="UP000193404">
    <property type="component" value="Chromosome"/>
</dbReference>
<keyword evidence="1" id="KW-1133">Transmembrane helix</keyword>
<feature type="transmembrane region" description="Helical" evidence="1">
    <location>
        <begin position="20"/>
        <end position="39"/>
    </location>
</feature>
<proteinExistence type="predicted"/>
<evidence type="ECO:0000313" key="2">
    <source>
        <dbReference type="EMBL" id="ARM76152.1"/>
    </source>
</evidence>